<dbReference type="GO" id="GO:0008270">
    <property type="term" value="F:zinc ion binding"/>
    <property type="evidence" value="ECO:0007669"/>
    <property type="project" value="UniProtKB-KW"/>
</dbReference>
<dbReference type="PANTHER" id="PTHR47287">
    <property type="entry name" value="C2H2 AND C2HC ZINC FINGERS SUPERFAMILY PROTEIN"/>
    <property type="match status" value="1"/>
</dbReference>
<dbReference type="AlphaFoldDB" id="A0A8J5KAP4"/>
<keyword evidence="4" id="KW-0862">Zinc</keyword>
<evidence type="ECO:0000256" key="2">
    <source>
        <dbReference type="ARBA" id="ARBA00022723"/>
    </source>
</evidence>
<comment type="caution">
    <text evidence="9">The sequence shown here is derived from an EMBL/GenBank/DDBJ whole genome shotgun (WGS) entry which is preliminary data.</text>
</comment>
<comment type="subcellular location">
    <subcellularLocation>
        <location evidence="1">Nucleus</location>
    </subcellularLocation>
</comment>
<feature type="domain" description="C2H2-type" evidence="8">
    <location>
        <begin position="101"/>
        <end position="128"/>
    </location>
</feature>
<keyword evidence="5" id="KW-0539">Nucleus</keyword>
<keyword evidence="3 6" id="KW-0863">Zinc-finger</keyword>
<keyword evidence="2" id="KW-0479">Metal-binding</keyword>
<evidence type="ECO:0000256" key="4">
    <source>
        <dbReference type="ARBA" id="ARBA00022833"/>
    </source>
</evidence>
<dbReference type="InterPro" id="IPR013087">
    <property type="entry name" value="Znf_C2H2_type"/>
</dbReference>
<dbReference type="Gene3D" id="3.30.160.60">
    <property type="entry name" value="Classic Zinc Finger"/>
    <property type="match status" value="1"/>
</dbReference>
<feature type="region of interest" description="Disordered" evidence="7">
    <location>
        <begin position="136"/>
        <end position="169"/>
    </location>
</feature>
<evidence type="ECO:0000313" key="9">
    <source>
        <dbReference type="EMBL" id="KAG6475471.1"/>
    </source>
</evidence>
<dbReference type="GO" id="GO:0009788">
    <property type="term" value="P:negative regulation of abscisic acid-activated signaling pathway"/>
    <property type="evidence" value="ECO:0007669"/>
    <property type="project" value="InterPro"/>
</dbReference>
<dbReference type="EMBL" id="JACMSC010000018">
    <property type="protein sequence ID" value="KAG6475471.1"/>
    <property type="molecule type" value="Genomic_DNA"/>
</dbReference>
<name>A0A8J5KAP4_ZINOF</name>
<dbReference type="InterPro" id="IPR036236">
    <property type="entry name" value="Znf_C2H2_sf"/>
</dbReference>
<protein>
    <recommendedName>
        <fullName evidence="8">C2H2-type domain-containing protein</fullName>
    </recommendedName>
</protein>
<proteinExistence type="predicted"/>
<evidence type="ECO:0000256" key="3">
    <source>
        <dbReference type="ARBA" id="ARBA00022771"/>
    </source>
</evidence>
<dbReference type="InterPro" id="IPR044246">
    <property type="entry name" value="ZFP3-like"/>
</dbReference>
<dbReference type="SUPFAM" id="SSF57667">
    <property type="entry name" value="beta-beta-alpha zinc fingers"/>
    <property type="match status" value="1"/>
</dbReference>
<dbReference type="PANTHER" id="PTHR47287:SF15">
    <property type="entry name" value="ZINC FINGER PROTEIN 3-LIKE"/>
    <property type="match status" value="1"/>
</dbReference>
<dbReference type="Proteomes" id="UP000734854">
    <property type="component" value="Unassembled WGS sequence"/>
</dbReference>
<evidence type="ECO:0000256" key="7">
    <source>
        <dbReference type="SAM" id="MobiDB-lite"/>
    </source>
</evidence>
<sequence length="169" mass="19047">MRGGEPEPASWRKSSGAGSDGTANFLDLERVSLLLRRRRLLRFWSSFPFNQSTNQSFRIIIFPSLSSYDCSDFVFEIGFVPKLRLEFGVDSLTSSLPLRLFSCIYCGRKFLSSQALGGHQNAHKFERRLTKRNLDTARQAREHPASTAASTSRPNKAEDGDVVDLSLRL</sequence>
<keyword evidence="10" id="KW-1185">Reference proteome</keyword>
<evidence type="ECO:0000313" key="10">
    <source>
        <dbReference type="Proteomes" id="UP000734854"/>
    </source>
</evidence>
<organism evidence="9 10">
    <name type="scientific">Zingiber officinale</name>
    <name type="common">Ginger</name>
    <name type="synonym">Amomum zingiber</name>
    <dbReference type="NCBI Taxonomy" id="94328"/>
    <lineage>
        <taxon>Eukaryota</taxon>
        <taxon>Viridiplantae</taxon>
        <taxon>Streptophyta</taxon>
        <taxon>Embryophyta</taxon>
        <taxon>Tracheophyta</taxon>
        <taxon>Spermatophyta</taxon>
        <taxon>Magnoliopsida</taxon>
        <taxon>Liliopsida</taxon>
        <taxon>Zingiberales</taxon>
        <taxon>Zingiberaceae</taxon>
        <taxon>Zingiber</taxon>
    </lineage>
</organism>
<evidence type="ECO:0000256" key="5">
    <source>
        <dbReference type="ARBA" id="ARBA00023242"/>
    </source>
</evidence>
<dbReference type="GO" id="GO:0005634">
    <property type="term" value="C:nucleus"/>
    <property type="evidence" value="ECO:0007669"/>
    <property type="project" value="UniProtKB-SubCell"/>
</dbReference>
<dbReference type="PROSITE" id="PS00028">
    <property type="entry name" value="ZINC_FINGER_C2H2_1"/>
    <property type="match status" value="1"/>
</dbReference>
<evidence type="ECO:0000256" key="6">
    <source>
        <dbReference type="PROSITE-ProRule" id="PRU00042"/>
    </source>
</evidence>
<evidence type="ECO:0000259" key="8">
    <source>
        <dbReference type="PROSITE" id="PS50157"/>
    </source>
</evidence>
<gene>
    <name evidence="9" type="ORF">ZIOFF_064691</name>
</gene>
<reference evidence="9 10" key="1">
    <citation type="submission" date="2020-08" db="EMBL/GenBank/DDBJ databases">
        <title>Plant Genome Project.</title>
        <authorList>
            <person name="Zhang R.-G."/>
        </authorList>
    </citation>
    <scope>NUCLEOTIDE SEQUENCE [LARGE SCALE GENOMIC DNA]</scope>
    <source>
        <tissue evidence="9">Rhizome</tissue>
    </source>
</reference>
<dbReference type="PROSITE" id="PS50157">
    <property type="entry name" value="ZINC_FINGER_C2H2_2"/>
    <property type="match status" value="1"/>
</dbReference>
<accession>A0A8J5KAP4</accession>
<evidence type="ECO:0000256" key="1">
    <source>
        <dbReference type="ARBA" id="ARBA00004123"/>
    </source>
</evidence>